<dbReference type="InterPro" id="IPR036388">
    <property type="entry name" value="WH-like_DNA-bd_sf"/>
</dbReference>
<dbReference type="PRINTS" id="PR00039">
    <property type="entry name" value="HTHLYSR"/>
</dbReference>
<protein>
    <submittedName>
        <fullName evidence="6">LysR substrate-binding domain-containing protein</fullName>
    </submittedName>
</protein>
<keyword evidence="3" id="KW-0238">DNA-binding</keyword>
<evidence type="ECO:0000313" key="6">
    <source>
        <dbReference type="EMBL" id="WBM38681.1"/>
    </source>
</evidence>
<gene>
    <name evidence="6" type="ORF">M2J83_02260</name>
</gene>
<dbReference type="EMBL" id="CP096916">
    <property type="protein sequence ID" value="WBM38681.1"/>
    <property type="molecule type" value="Genomic_DNA"/>
</dbReference>
<keyword evidence="2" id="KW-0805">Transcription regulation</keyword>
<dbReference type="PANTHER" id="PTHR30346:SF0">
    <property type="entry name" value="HCA OPERON TRANSCRIPTIONAL ACTIVATOR HCAR"/>
    <property type="match status" value="1"/>
</dbReference>
<evidence type="ECO:0000256" key="3">
    <source>
        <dbReference type="ARBA" id="ARBA00023125"/>
    </source>
</evidence>
<dbReference type="InterPro" id="IPR000847">
    <property type="entry name" value="LysR_HTH_N"/>
</dbReference>
<evidence type="ECO:0000256" key="1">
    <source>
        <dbReference type="ARBA" id="ARBA00009437"/>
    </source>
</evidence>
<proteinExistence type="inferred from homology"/>
<evidence type="ECO:0000256" key="4">
    <source>
        <dbReference type="ARBA" id="ARBA00023163"/>
    </source>
</evidence>
<accession>A0ABY7N3M4</accession>
<dbReference type="Gene3D" id="1.10.10.10">
    <property type="entry name" value="Winged helix-like DNA-binding domain superfamily/Winged helix DNA-binding domain"/>
    <property type="match status" value="1"/>
</dbReference>
<dbReference type="SUPFAM" id="SSF46785">
    <property type="entry name" value="Winged helix' DNA-binding domain"/>
    <property type="match status" value="1"/>
</dbReference>
<dbReference type="RefSeq" id="WP_270118585.1">
    <property type="nucleotide sequence ID" value="NZ_CP096916.1"/>
</dbReference>
<dbReference type="Proteomes" id="UP001211866">
    <property type="component" value="Chromosome"/>
</dbReference>
<dbReference type="SUPFAM" id="SSF53850">
    <property type="entry name" value="Periplasmic binding protein-like II"/>
    <property type="match status" value="1"/>
</dbReference>
<dbReference type="PANTHER" id="PTHR30346">
    <property type="entry name" value="TRANSCRIPTIONAL DUAL REGULATOR HCAR-RELATED"/>
    <property type="match status" value="1"/>
</dbReference>
<dbReference type="CDD" id="cd08414">
    <property type="entry name" value="PBP2_LTTR_aromatics_like"/>
    <property type="match status" value="1"/>
</dbReference>
<organism evidence="6 7">
    <name type="scientific">Alcaligenes faecalis</name>
    <dbReference type="NCBI Taxonomy" id="511"/>
    <lineage>
        <taxon>Bacteria</taxon>
        <taxon>Pseudomonadati</taxon>
        <taxon>Pseudomonadota</taxon>
        <taxon>Betaproteobacteria</taxon>
        <taxon>Burkholderiales</taxon>
        <taxon>Alcaligenaceae</taxon>
        <taxon>Alcaligenes</taxon>
    </lineage>
</organism>
<feature type="domain" description="HTH lysR-type" evidence="5">
    <location>
        <begin position="1"/>
        <end position="58"/>
    </location>
</feature>
<keyword evidence="4" id="KW-0804">Transcription</keyword>
<evidence type="ECO:0000259" key="5">
    <source>
        <dbReference type="PROSITE" id="PS50931"/>
    </source>
</evidence>
<dbReference type="PROSITE" id="PS50931">
    <property type="entry name" value="HTH_LYSR"/>
    <property type="match status" value="1"/>
</dbReference>
<evidence type="ECO:0000313" key="7">
    <source>
        <dbReference type="Proteomes" id="UP001211866"/>
    </source>
</evidence>
<dbReference type="Pfam" id="PF03466">
    <property type="entry name" value="LysR_substrate"/>
    <property type="match status" value="1"/>
</dbReference>
<name>A0ABY7N3M4_ALCFA</name>
<sequence length="314" mass="34706">MELRHLRYFLAVAEELHFARAAEKLHIEQSPLSRAIKELEEDLGVVLFVRTTRSTRLTHAGKLFLEHVPRVLTALQQARDSVQAAANGFHGQLRVALSDGISPVRLSELLALCRQDEPEIEIRFFEVPLSQQIKGLRDDLYDVGFAQLDEVGDGVAAVPAWSDTLMVAVPARHPLLAHKRISLEELLRYPLVLCDPQACEGHAKYIDRVLRHADTEPLVVERVASSELMMALVSAGFALGLVGAAHMVGSHDQGVVLRPLALQLPPLMTYLLHAQGEPSDALMRFIERVQALESPEVPLSTLGQEPDSLETDTP</sequence>
<dbReference type="Gene3D" id="3.40.190.10">
    <property type="entry name" value="Periplasmic binding protein-like II"/>
    <property type="match status" value="2"/>
</dbReference>
<dbReference type="Pfam" id="PF00126">
    <property type="entry name" value="HTH_1"/>
    <property type="match status" value="1"/>
</dbReference>
<dbReference type="InterPro" id="IPR005119">
    <property type="entry name" value="LysR_subst-bd"/>
</dbReference>
<reference evidence="6 7" key="1">
    <citation type="submission" date="2022-05" db="EMBL/GenBank/DDBJ databases">
        <title>Complete sequence of strain NY11312.</title>
        <authorList>
            <person name="Zhou D."/>
        </authorList>
    </citation>
    <scope>NUCLEOTIDE SEQUENCE [LARGE SCALE GENOMIC DNA]</scope>
    <source>
        <strain evidence="6 7">NY11312</strain>
    </source>
</reference>
<comment type="similarity">
    <text evidence="1">Belongs to the LysR transcriptional regulatory family.</text>
</comment>
<dbReference type="InterPro" id="IPR036390">
    <property type="entry name" value="WH_DNA-bd_sf"/>
</dbReference>
<evidence type="ECO:0000256" key="2">
    <source>
        <dbReference type="ARBA" id="ARBA00023015"/>
    </source>
</evidence>
<keyword evidence="7" id="KW-1185">Reference proteome</keyword>